<dbReference type="InterPro" id="IPR042080">
    <property type="entry name" value="RNA_2'-PTrans_N"/>
</dbReference>
<name>A0A0A6P2F3_9GAMM</name>
<dbReference type="GO" id="GO:0016740">
    <property type="term" value="F:transferase activity"/>
    <property type="evidence" value="ECO:0007669"/>
    <property type="project" value="UniProtKB-KW"/>
</dbReference>
<dbReference type="AlphaFoldDB" id="A0A0A6P2F3"/>
<dbReference type="SUPFAM" id="SSF56399">
    <property type="entry name" value="ADP-ribosylation"/>
    <property type="match status" value="1"/>
</dbReference>
<organism evidence="1 2">
    <name type="scientific">Candidatus Thiomargarita nelsonii</name>
    <dbReference type="NCBI Taxonomy" id="1003181"/>
    <lineage>
        <taxon>Bacteria</taxon>
        <taxon>Pseudomonadati</taxon>
        <taxon>Pseudomonadota</taxon>
        <taxon>Gammaproteobacteria</taxon>
        <taxon>Thiotrichales</taxon>
        <taxon>Thiotrichaceae</taxon>
        <taxon>Thiomargarita</taxon>
    </lineage>
</organism>
<dbReference type="Proteomes" id="UP000076962">
    <property type="component" value="Unassembled WGS sequence"/>
</dbReference>
<protein>
    <submittedName>
        <fullName evidence="1">Phosphotransferase KptA/Tpt1</fullName>
        <ecNumber evidence="1">2.7.1.-</ecNumber>
    </submittedName>
</protein>
<accession>A0A0A6P2F3</accession>
<evidence type="ECO:0000313" key="1">
    <source>
        <dbReference type="EMBL" id="OAD20632.1"/>
    </source>
</evidence>
<dbReference type="Gene3D" id="1.10.10.970">
    <property type="entry name" value="RNA 2'-phosphotransferase, Tpt1/KptA family, N-terminal domain"/>
    <property type="match status" value="1"/>
</dbReference>
<dbReference type="InterPro" id="IPR002745">
    <property type="entry name" value="Ptrans_KptA/Tpt1"/>
</dbReference>
<dbReference type="Pfam" id="PF01885">
    <property type="entry name" value="PTS_2-RNA"/>
    <property type="match status" value="1"/>
</dbReference>
<sequence>MPTPARGNQKNVFRASLKRYNIFQISPDVETERLHTQWWNAQPAPAKCLMSWFGTYVLRHKPQSIGLSLDKNGWASVAEILQNSKIRFSFE</sequence>
<evidence type="ECO:0000313" key="2">
    <source>
        <dbReference type="Proteomes" id="UP000076962"/>
    </source>
</evidence>
<proteinExistence type="predicted"/>
<keyword evidence="1" id="KW-0808">Transferase</keyword>
<dbReference type="EMBL" id="LUTY01002222">
    <property type="protein sequence ID" value="OAD20632.1"/>
    <property type="molecule type" value="Genomic_DNA"/>
</dbReference>
<comment type="caution">
    <text evidence="1">The sequence shown here is derived from an EMBL/GenBank/DDBJ whole genome shotgun (WGS) entry which is preliminary data.</text>
</comment>
<reference evidence="1 2" key="1">
    <citation type="submission" date="2016-05" db="EMBL/GenBank/DDBJ databases">
        <title>Single-cell genome of chain-forming Candidatus Thiomargarita nelsonii and comparison to other large sulfur-oxidizing bacteria.</title>
        <authorList>
            <person name="Winkel M."/>
            <person name="Salman V."/>
            <person name="Woyke T."/>
            <person name="Schulz-Vogt H."/>
            <person name="Richter M."/>
            <person name="Flood B."/>
            <person name="Bailey J."/>
            <person name="Amann R."/>
            <person name="Mussmann M."/>
        </authorList>
    </citation>
    <scope>NUCLEOTIDE SEQUENCE [LARGE SCALE GENOMIC DNA]</scope>
    <source>
        <strain evidence="1 2">THI036</strain>
    </source>
</reference>
<gene>
    <name evidence="1" type="ORF">THIOM_003644</name>
</gene>
<dbReference type="EC" id="2.7.1.-" evidence="1"/>
<keyword evidence="2" id="KW-1185">Reference proteome</keyword>